<dbReference type="InterPro" id="IPR015422">
    <property type="entry name" value="PyrdxlP-dep_Trfase_small"/>
</dbReference>
<dbReference type="Gene3D" id="3.90.1150.10">
    <property type="entry name" value="Aspartate Aminotransferase, domain 1"/>
    <property type="match status" value="1"/>
</dbReference>
<proteinExistence type="inferred from homology"/>
<dbReference type="EC" id="2.6.1.1" evidence="8"/>
<gene>
    <name evidence="10" type="primary">GOT2</name>
</gene>
<dbReference type="PROSITE" id="PS00105">
    <property type="entry name" value="AA_TRANSFER_CLASS_1"/>
    <property type="match status" value="1"/>
</dbReference>
<dbReference type="PANTHER" id="PTHR11879:SF22">
    <property type="entry name" value="ASPARTATE AMINOTRANSFERASE, MITOCHONDRIAL"/>
    <property type="match status" value="1"/>
</dbReference>
<evidence type="ECO:0000313" key="11">
    <source>
        <dbReference type="Proteomes" id="UP000016666"/>
    </source>
</evidence>
<evidence type="ECO:0000256" key="7">
    <source>
        <dbReference type="ARBA" id="ARBA00049185"/>
    </source>
</evidence>
<dbReference type="GeneTree" id="ENSGT00950000183082"/>
<comment type="miscellaneous">
    <text evidence="8">In eukaryotes there are cytoplasmic, mitochondrial and chloroplastic isozymes.</text>
</comment>
<evidence type="ECO:0000256" key="8">
    <source>
        <dbReference type="RuleBase" id="RU000480"/>
    </source>
</evidence>
<keyword evidence="4 8" id="KW-0032">Aminotransferase</keyword>
<dbReference type="PRINTS" id="PR00799">
    <property type="entry name" value="TRANSAMINASE"/>
</dbReference>
<dbReference type="Gene3D" id="3.40.640.10">
    <property type="entry name" value="Type I PLP-dependent aspartate aminotransferase-like (Major domain)"/>
    <property type="match status" value="1"/>
</dbReference>
<evidence type="ECO:0000256" key="2">
    <source>
        <dbReference type="ARBA" id="ARBA00007441"/>
    </source>
</evidence>
<dbReference type="FunFam" id="3.90.1150.10:FF:000160">
    <property type="entry name" value="Similar to aspartate aminotransferase"/>
    <property type="match status" value="1"/>
</dbReference>
<dbReference type="CDD" id="cd00609">
    <property type="entry name" value="AAT_like"/>
    <property type="match status" value="1"/>
</dbReference>
<evidence type="ECO:0000256" key="1">
    <source>
        <dbReference type="ARBA" id="ARBA00001933"/>
    </source>
</evidence>
<keyword evidence="6" id="KW-0663">Pyridoxal phosphate</keyword>
<dbReference type="PROSITE" id="PS51257">
    <property type="entry name" value="PROKAR_LIPOPROTEIN"/>
    <property type="match status" value="1"/>
</dbReference>
<dbReference type="GO" id="GO:0004069">
    <property type="term" value="F:L-aspartate:2-oxoglutarate aminotransferase activity"/>
    <property type="evidence" value="ECO:0007669"/>
    <property type="project" value="UniProtKB-EC"/>
</dbReference>
<dbReference type="Ensembl" id="ENSAPLT00000047762.1">
    <property type="protein sequence ID" value="ENSAPLP00000030532.1"/>
    <property type="gene ID" value="ENSAPLG00000006867.2"/>
</dbReference>
<dbReference type="SUPFAM" id="SSF53383">
    <property type="entry name" value="PLP-dependent transferases"/>
    <property type="match status" value="1"/>
</dbReference>
<dbReference type="InterPro" id="IPR004838">
    <property type="entry name" value="NHTrfase_class1_PyrdxlP-BS"/>
</dbReference>
<reference evidence="10" key="3">
    <citation type="submission" date="2025-09" db="UniProtKB">
        <authorList>
            <consortium name="Ensembl"/>
        </authorList>
    </citation>
    <scope>IDENTIFICATION</scope>
</reference>
<dbReference type="AlphaFoldDB" id="A0A493TXB9"/>
<dbReference type="GO" id="GO:0005739">
    <property type="term" value="C:mitochondrion"/>
    <property type="evidence" value="ECO:0007669"/>
    <property type="project" value="TreeGrafter"/>
</dbReference>
<comment type="catalytic activity">
    <reaction evidence="7 8">
        <text>L-aspartate + 2-oxoglutarate = oxaloacetate + L-glutamate</text>
        <dbReference type="Rhea" id="RHEA:21824"/>
        <dbReference type="ChEBI" id="CHEBI:16452"/>
        <dbReference type="ChEBI" id="CHEBI:16810"/>
        <dbReference type="ChEBI" id="CHEBI:29985"/>
        <dbReference type="ChEBI" id="CHEBI:29991"/>
        <dbReference type="EC" id="2.6.1.1"/>
    </reaction>
</comment>
<dbReference type="InterPro" id="IPR015421">
    <property type="entry name" value="PyrdxlP-dep_Trfase_major"/>
</dbReference>
<evidence type="ECO:0000256" key="4">
    <source>
        <dbReference type="ARBA" id="ARBA00022576"/>
    </source>
</evidence>
<dbReference type="Pfam" id="PF00155">
    <property type="entry name" value="Aminotran_1_2"/>
    <property type="match status" value="1"/>
</dbReference>
<sequence length="420" mass="46556">MRSALPRGAVSAGRLHAAMALLQSCRFLAAPRLAAAARASSWWSHVEMGPPDPILGVTEAFKRDTNSKKMNLGVGAYRDDNGKPYVLSCVRKAEAMIASKKMDKEYLPIGGLADFTRASAELALGENSEAFKSGRYVTVQGISGTGSLRIGANFLQRFFKSSRDVYLPKPSWGNHTPIFRDAGLQLQAYRYYDPKTCSLDFAGAMDDISKIPEKSIILLHACAHNPTGVDPRQEQWKEMAATVKKRNLLVYFDMAYQGFASGDINRDAWAVRHFIEQGINIVLSQSYAKNMGLYGERAGAFTVICSDAEEAKRVESQLKILIRPMYSNPPLNGARIASIILNTPELRKEWLVGRKGNLLLFCSLLNVFTVFLPTCFIQSYAKTNLLLSILCQDSTFLRAFLLRSISSLCWRSVCAVVQIL</sequence>
<dbReference type="Proteomes" id="UP000016666">
    <property type="component" value="Chromosome 12"/>
</dbReference>
<keyword evidence="11" id="KW-1185">Reference proteome</keyword>
<evidence type="ECO:0000256" key="6">
    <source>
        <dbReference type="ARBA" id="ARBA00022898"/>
    </source>
</evidence>
<dbReference type="GO" id="GO:0030170">
    <property type="term" value="F:pyridoxal phosphate binding"/>
    <property type="evidence" value="ECO:0007669"/>
    <property type="project" value="InterPro"/>
</dbReference>
<reference evidence="10 11" key="1">
    <citation type="submission" date="2017-10" db="EMBL/GenBank/DDBJ databases">
        <title>A new Pekin duck reference genome.</title>
        <authorList>
            <person name="Hou Z.-C."/>
            <person name="Zhou Z.-K."/>
            <person name="Zhu F."/>
            <person name="Hou S.-S."/>
        </authorList>
    </citation>
    <scope>NUCLEOTIDE SEQUENCE [LARGE SCALE GENOMIC DNA]</scope>
</reference>
<dbReference type="InterPro" id="IPR004839">
    <property type="entry name" value="Aminotransferase_I/II_large"/>
</dbReference>
<evidence type="ECO:0000259" key="9">
    <source>
        <dbReference type="Pfam" id="PF00155"/>
    </source>
</evidence>
<feature type="domain" description="Aminotransferase class I/classII large" evidence="9">
    <location>
        <begin position="68"/>
        <end position="353"/>
    </location>
</feature>
<dbReference type="InterPro" id="IPR000796">
    <property type="entry name" value="Asp_trans"/>
</dbReference>
<reference evidence="10" key="2">
    <citation type="submission" date="2025-08" db="UniProtKB">
        <authorList>
            <consortium name="Ensembl"/>
        </authorList>
    </citation>
    <scope>IDENTIFICATION</scope>
</reference>
<dbReference type="InterPro" id="IPR015424">
    <property type="entry name" value="PyrdxlP-dep_Trfase"/>
</dbReference>
<evidence type="ECO:0000256" key="5">
    <source>
        <dbReference type="ARBA" id="ARBA00022679"/>
    </source>
</evidence>
<keyword evidence="5 8" id="KW-0808">Transferase</keyword>
<dbReference type="GO" id="GO:0006533">
    <property type="term" value="P:L-aspartate catabolic process"/>
    <property type="evidence" value="ECO:0007669"/>
    <property type="project" value="TreeGrafter"/>
</dbReference>
<dbReference type="PANTHER" id="PTHR11879">
    <property type="entry name" value="ASPARTATE AMINOTRANSFERASE"/>
    <property type="match status" value="1"/>
</dbReference>
<organism evidence="10 11">
    <name type="scientific">Anas platyrhynchos platyrhynchos</name>
    <name type="common">Northern mallard</name>
    <dbReference type="NCBI Taxonomy" id="8840"/>
    <lineage>
        <taxon>Eukaryota</taxon>
        <taxon>Metazoa</taxon>
        <taxon>Chordata</taxon>
        <taxon>Craniata</taxon>
        <taxon>Vertebrata</taxon>
        <taxon>Euteleostomi</taxon>
        <taxon>Archelosauria</taxon>
        <taxon>Archosauria</taxon>
        <taxon>Dinosauria</taxon>
        <taxon>Saurischia</taxon>
        <taxon>Theropoda</taxon>
        <taxon>Coelurosauria</taxon>
        <taxon>Aves</taxon>
        <taxon>Neognathae</taxon>
        <taxon>Galloanserae</taxon>
        <taxon>Anseriformes</taxon>
        <taxon>Anatidae</taxon>
        <taxon>Anatinae</taxon>
        <taxon>Anas</taxon>
    </lineage>
</organism>
<comment type="subunit">
    <text evidence="3 8">Homodimer.</text>
</comment>
<evidence type="ECO:0000256" key="3">
    <source>
        <dbReference type="ARBA" id="ARBA00011738"/>
    </source>
</evidence>
<comment type="cofactor">
    <cofactor evidence="1">
        <name>pyridoxal 5'-phosphate</name>
        <dbReference type="ChEBI" id="CHEBI:597326"/>
    </cofactor>
</comment>
<protein>
    <recommendedName>
        <fullName evidence="8">Aspartate aminotransferase</fullName>
        <ecNumber evidence="8">2.6.1.1</ecNumber>
    </recommendedName>
</protein>
<name>A0A493TXB9_ANAPP</name>
<evidence type="ECO:0000313" key="10">
    <source>
        <dbReference type="Ensembl" id="ENSAPLP00000030532.1"/>
    </source>
</evidence>
<accession>A0A493TXB9</accession>
<comment type="similarity">
    <text evidence="2">Belongs to the class-I pyridoxal-phosphate-dependent aminotransferase family.</text>
</comment>
<dbReference type="FunFam" id="3.40.640.10:FF:000026">
    <property type="entry name" value="Aspartate aminotransferase"/>
    <property type="match status" value="1"/>
</dbReference>